<accession>A0AAW4VUG2</accession>
<proteinExistence type="predicted"/>
<dbReference type="GeneID" id="98660653"/>
<organism evidence="1 2">
    <name type="scientific">Agathobaculum butyriciproducens</name>
    <dbReference type="NCBI Taxonomy" id="1628085"/>
    <lineage>
        <taxon>Bacteria</taxon>
        <taxon>Bacillati</taxon>
        <taxon>Bacillota</taxon>
        <taxon>Clostridia</taxon>
        <taxon>Eubacteriales</taxon>
        <taxon>Butyricicoccaceae</taxon>
        <taxon>Agathobaculum</taxon>
    </lineage>
</organism>
<protein>
    <submittedName>
        <fullName evidence="1">Uncharacterized protein</fullName>
    </submittedName>
</protein>
<comment type="caution">
    <text evidence="1">The sequence shown here is derived from an EMBL/GenBank/DDBJ whole genome shotgun (WGS) entry which is preliminary data.</text>
</comment>
<dbReference type="EMBL" id="JAJEPX010000011">
    <property type="protein sequence ID" value="MCC2176544.1"/>
    <property type="molecule type" value="Genomic_DNA"/>
</dbReference>
<dbReference type="Proteomes" id="UP001298753">
    <property type="component" value="Unassembled WGS sequence"/>
</dbReference>
<reference evidence="1 2" key="1">
    <citation type="submission" date="2021-10" db="EMBL/GenBank/DDBJ databases">
        <title>Anaerobic single-cell dispensing facilitates the cultivation of human gut bacteria.</title>
        <authorList>
            <person name="Afrizal A."/>
        </authorList>
    </citation>
    <scope>NUCLEOTIDE SEQUENCE [LARGE SCALE GENOMIC DNA]</scope>
    <source>
        <strain evidence="1 2">CLA-AA-H270</strain>
    </source>
</reference>
<gene>
    <name evidence="1" type="ORF">LKD22_05310</name>
</gene>
<evidence type="ECO:0000313" key="1">
    <source>
        <dbReference type="EMBL" id="MCC2176544.1"/>
    </source>
</evidence>
<evidence type="ECO:0000313" key="2">
    <source>
        <dbReference type="Proteomes" id="UP001298753"/>
    </source>
</evidence>
<dbReference type="RefSeq" id="WP_227600457.1">
    <property type="nucleotide sequence ID" value="NZ_JAJEPX010000011.1"/>
</dbReference>
<dbReference type="AlphaFoldDB" id="A0AAW4VUG2"/>
<sequence>MNSKHLVGGLGMTTTGEQITVIVYPYRLPKRLKPLTECVLETQKNFGKAAIGTVLLLCIDPKAKFELVSRNGLRVVIVPPNHPLFRETLETMPRLHGFVHLVYAALHDLASGIAPTKVFAYAVNQCPNDYREWSKGIGDEADEVLSYIIAELSTDPKFYRQFAVFAD</sequence>
<name>A0AAW4VUG2_9FIRM</name>
<keyword evidence="2" id="KW-1185">Reference proteome</keyword>